<dbReference type="AlphaFoldDB" id="A0A812P442"/>
<feature type="coiled-coil region" evidence="1">
    <location>
        <begin position="154"/>
        <end position="239"/>
    </location>
</feature>
<dbReference type="Proteomes" id="UP000604046">
    <property type="component" value="Unassembled WGS sequence"/>
</dbReference>
<organism evidence="2 3">
    <name type="scientific">Symbiodinium natans</name>
    <dbReference type="NCBI Taxonomy" id="878477"/>
    <lineage>
        <taxon>Eukaryota</taxon>
        <taxon>Sar</taxon>
        <taxon>Alveolata</taxon>
        <taxon>Dinophyceae</taxon>
        <taxon>Suessiales</taxon>
        <taxon>Symbiodiniaceae</taxon>
        <taxon>Symbiodinium</taxon>
    </lineage>
</organism>
<gene>
    <name evidence="2" type="primary">atpG</name>
    <name evidence="2" type="ORF">SNAT2548_LOCUS17176</name>
</gene>
<dbReference type="OrthoDB" id="440520at2759"/>
<name>A0A812P442_9DINO</name>
<dbReference type="EMBL" id="CAJNDS010002102">
    <property type="protein sequence ID" value="CAE7328022.1"/>
    <property type="molecule type" value="Genomic_DNA"/>
</dbReference>
<evidence type="ECO:0000313" key="3">
    <source>
        <dbReference type="Proteomes" id="UP000604046"/>
    </source>
</evidence>
<proteinExistence type="predicted"/>
<evidence type="ECO:0000313" key="2">
    <source>
        <dbReference type="EMBL" id="CAE7328022.1"/>
    </source>
</evidence>
<keyword evidence="1" id="KW-0175">Coiled coil</keyword>
<keyword evidence="3" id="KW-1185">Reference proteome</keyword>
<protein>
    <submittedName>
        <fullName evidence="2">AtpG protein</fullName>
    </submittedName>
</protein>
<reference evidence="2" key="1">
    <citation type="submission" date="2021-02" db="EMBL/GenBank/DDBJ databases">
        <authorList>
            <person name="Dougan E. K."/>
            <person name="Rhodes N."/>
            <person name="Thang M."/>
            <person name="Chan C."/>
        </authorList>
    </citation>
    <scope>NUCLEOTIDE SEQUENCE</scope>
</reference>
<sequence>MPKEASVDAGACTVFSNLCPSPCYDSLMNLPGSGKTYTISIFFAEVTSILQAREEAAEALRRDISRAQASPEHLWRSQLNAEGAQDLETQQQSCEEEDKDSKVAIQKAPHRVYSARDDEQAQAYVEDVISKTKMCMRQIETERHYVAMHRDLIAERHQATKTEAQARMKLHEEKSKKQVKELEHMRHQLRLRSDEALAEKMARTQGELLSAKAFCAQVQTDMEAAIRDAQTAAARIEAEAAANTFEEKRKLQDLENNALQSFKGSLDEAQGAWDETSMRRKALQEELDEIHAQYQKIHDETQTKMSSIMAQWNESREGMEKKIADFELKRKDAFEHLEGVIQRF</sequence>
<feature type="coiled-coil region" evidence="1">
    <location>
        <begin position="280"/>
        <end position="329"/>
    </location>
</feature>
<accession>A0A812P442</accession>
<evidence type="ECO:0000256" key="1">
    <source>
        <dbReference type="SAM" id="Coils"/>
    </source>
</evidence>
<comment type="caution">
    <text evidence="2">The sequence shown here is derived from an EMBL/GenBank/DDBJ whole genome shotgun (WGS) entry which is preliminary data.</text>
</comment>